<dbReference type="AlphaFoldDB" id="A0A4Q9H4Y2"/>
<evidence type="ECO:0000313" key="2">
    <source>
        <dbReference type="EMBL" id="TBO31389.1"/>
    </source>
</evidence>
<dbReference type="InterPro" id="IPR004963">
    <property type="entry name" value="PAE/NOTUM"/>
</dbReference>
<sequence>MPAKPTIVRSSLGAIALACVATAAQAAQPWTPDTTGNVGPAPTSFNKWEMIEFPASTGASCGNGSPYRIFINRTTTAADKAKTVVMFEGGGACWEQNACQQKDGVLGATNYNGIKENYMTGGGLALYGWVTPFTSRNHPLQKVQTQSWNIIYAPYCTGDVHSGNKSNVYGDADPKTAITYRHKGFMNGQAIANWMGKHLPKQDKLLVTGFSAGGAGATSMYGLIRLAVQPKQSAMLADSGPIFQVNRSDSPEVSPSIHLHNTIRDKWGIEGEEGLANRMLATFPTAGTIENLGSLTTGLARVFPQDRFGYATFQADAIYSSFSYTKFYPEIAAAPAGSKRDALLLAKWQPEVKKWVTAMQPEPNIGYYVPYGRDFLKSHTLTTATFSGTAIKEAGIKDIGAFTDNLLDPSKPIMRVVEQNRTVQNSQGIGFFSSFFNTFYALIGL</sequence>
<feature type="signal peptide" evidence="1">
    <location>
        <begin position="1"/>
        <end position="26"/>
    </location>
</feature>
<comment type="caution">
    <text evidence="2">The sequence shown here is derived from an EMBL/GenBank/DDBJ whole genome shotgun (WGS) entry which is preliminary data.</text>
</comment>
<dbReference type="Pfam" id="PF03283">
    <property type="entry name" value="PAE"/>
    <property type="match status" value="1"/>
</dbReference>
<dbReference type="EMBL" id="SIXI01000003">
    <property type="protein sequence ID" value="TBO31389.1"/>
    <property type="molecule type" value="Genomic_DNA"/>
</dbReference>
<reference evidence="2 3" key="1">
    <citation type="submission" date="2019-02" db="EMBL/GenBank/DDBJ databases">
        <title>Aquabacterium sp. strain KMB7.</title>
        <authorList>
            <person name="Chen W.-M."/>
        </authorList>
    </citation>
    <scope>NUCLEOTIDE SEQUENCE [LARGE SCALE GENOMIC DNA]</scope>
    <source>
        <strain evidence="2 3">KMB7</strain>
    </source>
</reference>
<evidence type="ECO:0008006" key="4">
    <source>
        <dbReference type="Google" id="ProtNLM"/>
    </source>
</evidence>
<feature type="chain" id="PRO_5020505007" description="Pectinacetylesterase" evidence="1">
    <location>
        <begin position="27"/>
        <end position="445"/>
    </location>
</feature>
<dbReference type="SUPFAM" id="SSF53474">
    <property type="entry name" value="alpha/beta-Hydrolases"/>
    <property type="match status" value="1"/>
</dbReference>
<dbReference type="Proteomes" id="UP000292120">
    <property type="component" value="Unassembled WGS sequence"/>
</dbReference>
<keyword evidence="1" id="KW-0732">Signal</keyword>
<gene>
    <name evidence="2" type="ORF">EYS42_09130</name>
</gene>
<organism evidence="2 3">
    <name type="scientific">Aquabacterium lacunae</name>
    <dbReference type="NCBI Taxonomy" id="2528630"/>
    <lineage>
        <taxon>Bacteria</taxon>
        <taxon>Pseudomonadati</taxon>
        <taxon>Pseudomonadota</taxon>
        <taxon>Betaproteobacteria</taxon>
        <taxon>Burkholderiales</taxon>
        <taxon>Aquabacterium</taxon>
    </lineage>
</organism>
<dbReference type="OrthoDB" id="9802991at2"/>
<name>A0A4Q9H4Y2_9BURK</name>
<proteinExistence type="predicted"/>
<evidence type="ECO:0000256" key="1">
    <source>
        <dbReference type="SAM" id="SignalP"/>
    </source>
</evidence>
<protein>
    <recommendedName>
        <fullName evidence="4">Pectinacetylesterase</fullName>
    </recommendedName>
</protein>
<dbReference type="GO" id="GO:0016787">
    <property type="term" value="F:hydrolase activity"/>
    <property type="evidence" value="ECO:0007669"/>
    <property type="project" value="InterPro"/>
</dbReference>
<evidence type="ECO:0000313" key="3">
    <source>
        <dbReference type="Proteomes" id="UP000292120"/>
    </source>
</evidence>
<keyword evidence="3" id="KW-1185">Reference proteome</keyword>
<dbReference type="InterPro" id="IPR029058">
    <property type="entry name" value="AB_hydrolase_fold"/>
</dbReference>
<dbReference type="PANTHER" id="PTHR21562">
    <property type="entry name" value="NOTUM-RELATED"/>
    <property type="match status" value="1"/>
</dbReference>
<dbReference type="RefSeq" id="WP_130967843.1">
    <property type="nucleotide sequence ID" value="NZ_SIXI01000003.1"/>
</dbReference>
<dbReference type="PANTHER" id="PTHR21562:SF83">
    <property type="entry name" value="PECTIN ACETYLESTERASE 4"/>
    <property type="match status" value="1"/>
</dbReference>
<accession>A0A4Q9H4Y2</accession>